<gene>
    <name evidence="2" type="ORF">SMN809_LOCUS36337</name>
</gene>
<organism evidence="2 3">
    <name type="scientific">Rotaria magnacalcarata</name>
    <dbReference type="NCBI Taxonomy" id="392030"/>
    <lineage>
        <taxon>Eukaryota</taxon>
        <taxon>Metazoa</taxon>
        <taxon>Spiralia</taxon>
        <taxon>Gnathifera</taxon>
        <taxon>Rotifera</taxon>
        <taxon>Eurotatoria</taxon>
        <taxon>Bdelloidea</taxon>
        <taxon>Philodinida</taxon>
        <taxon>Philodinidae</taxon>
        <taxon>Rotaria</taxon>
    </lineage>
</organism>
<protein>
    <submittedName>
        <fullName evidence="2">Uncharacterized protein</fullName>
    </submittedName>
</protein>
<feature type="non-terminal residue" evidence="2">
    <location>
        <position position="66"/>
    </location>
</feature>
<dbReference type="EMBL" id="CAJOBI010089147">
    <property type="protein sequence ID" value="CAF4533626.1"/>
    <property type="molecule type" value="Genomic_DNA"/>
</dbReference>
<dbReference type="Proteomes" id="UP000676336">
    <property type="component" value="Unassembled WGS sequence"/>
</dbReference>
<feature type="compositionally biased region" description="Polar residues" evidence="1">
    <location>
        <begin position="29"/>
        <end position="41"/>
    </location>
</feature>
<evidence type="ECO:0000313" key="2">
    <source>
        <dbReference type="EMBL" id="CAF4533626.1"/>
    </source>
</evidence>
<name>A0A8S2XZT5_9BILA</name>
<reference evidence="2" key="1">
    <citation type="submission" date="2021-02" db="EMBL/GenBank/DDBJ databases">
        <authorList>
            <person name="Nowell W R."/>
        </authorList>
    </citation>
    <scope>NUCLEOTIDE SEQUENCE</scope>
</reference>
<feature type="non-terminal residue" evidence="2">
    <location>
        <position position="1"/>
    </location>
</feature>
<evidence type="ECO:0000313" key="3">
    <source>
        <dbReference type="Proteomes" id="UP000676336"/>
    </source>
</evidence>
<proteinExistence type="predicted"/>
<accession>A0A8S2XZT5</accession>
<evidence type="ECO:0000256" key="1">
    <source>
        <dbReference type="SAM" id="MobiDB-lite"/>
    </source>
</evidence>
<comment type="caution">
    <text evidence="2">The sequence shown here is derived from an EMBL/GenBank/DDBJ whole genome shotgun (WGS) entry which is preliminary data.</text>
</comment>
<feature type="compositionally biased region" description="Acidic residues" evidence="1">
    <location>
        <begin position="1"/>
        <end position="26"/>
    </location>
</feature>
<sequence>SRPNIDDGDDDDEDDDEEEEEEEEGDFGSSVSDVLSGTGSAKNMADFEDMSESEQQTTSARRIRIN</sequence>
<dbReference type="AlphaFoldDB" id="A0A8S2XZT5"/>
<feature type="region of interest" description="Disordered" evidence="1">
    <location>
        <begin position="1"/>
        <end position="66"/>
    </location>
</feature>